<dbReference type="FunFam" id="1.10.630.10:FF:000021">
    <property type="entry name" value="Cytochrome P450 61"/>
    <property type="match status" value="1"/>
</dbReference>
<dbReference type="SUPFAM" id="SSF48264">
    <property type="entry name" value="Cytochrome P450"/>
    <property type="match status" value="1"/>
</dbReference>
<dbReference type="PRINTS" id="PR00385">
    <property type="entry name" value="P450"/>
</dbReference>
<dbReference type="PROSITE" id="PS00086">
    <property type="entry name" value="CYTOCHROME_P450"/>
    <property type="match status" value="1"/>
</dbReference>
<sequence>FDNPAIQAATNTIKAFFQPKDGNNTISTTATVVTALVGLFAYEQYVYLKKKKNLPGPSYKIPIIGALMDSVNPTFEGYMSKWKSGDLSCVSVFDRFIVIASSCDLSRKILNSPIYTEPSVVDAMRTILCPDNWVFMGGKAHVEYRKGLNVLFTRKALGMYIPIQDKVYAKHFKEWLSLDGKSEQYQWRFRELNMEASLRVFLGDFLSDEVASTISQKYFDITAALELVNFPWPLPGTKVYKAMRARQYIVDRFIEGVQDSRNRLAAGGPVTCMMDAWISSMHQDHKINGTRMFNDREIALTILTFLFASQDATSSALTWAFQLLADHPDVLAKLREEQVAARDGDLYGDLSYELLEKMPYTRQVVKEILRLRPPVLMVPYQTKKEFPISDNYTVPKGSMVIPTSYPALHDPIAYPEPESFNPDRWGPEGHAEKYPKNYMVFGNGPHHCLGKEYAFLHLMGIIAQASMQLDWDHHRTKDSDNISIFATIYPSDGCIMSFTPRARV</sequence>
<keyword evidence="4 8" id="KW-0560">Oxidoreductase</keyword>
<accession>A0A8H7PRP0</accession>
<keyword evidence="8" id="KW-0503">Monooxygenase</keyword>
<dbReference type="EC" id="1.14.19.41" evidence="6"/>
<dbReference type="PANTHER" id="PTHR24286:SF228">
    <property type="entry name" value="C-22 STEROL DESATURASE ERG5"/>
    <property type="match status" value="1"/>
</dbReference>
<dbReference type="EMBL" id="JAEPQZ010000008">
    <property type="protein sequence ID" value="KAG2177991.1"/>
    <property type="molecule type" value="Genomic_DNA"/>
</dbReference>
<dbReference type="Proteomes" id="UP000654370">
    <property type="component" value="Unassembled WGS sequence"/>
</dbReference>
<protein>
    <recommendedName>
        <fullName evidence="6">sterol 22-desaturase</fullName>
        <ecNumber evidence="6">1.14.19.41</ecNumber>
    </recommendedName>
</protein>
<dbReference type="InterPro" id="IPR002403">
    <property type="entry name" value="Cyt_P450_E_grp-IV"/>
</dbReference>
<dbReference type="InterPro" id="IPR017972">
    <property type="entry name" value="Cyt_P450_CS"/>
</dbReference>
<organism evidence="9 10">
    <name type="scientific">Mortierella isabellina</name>
    <name type="common">Filamentous fungus</name>
    <name type="synonym">Umbelopsis isabellina</name>
    <dbReference type="NCBI Taxonomy" id="91625"/>
    <lineage>
        <taxon>Eukaryota</taxon>
        <taxon>Fungi</taxon>
        <taxon>Fungi incertae sedis</taxon>
        <taxon>Mucoromycota</taxon>
        <taxon>Mucoromycotina</taxon>
        <taxon>Umbelopsidomycetes</taxon>
        <taxon>Umbelopsidales</taxon>
        <taxon>Umbelopsidaceae</taxon>
        <taxon>Umbelopsis</taxon>
    </lineage>
</organism>
<dbReference type="CDD" id="cd11082">
    <property type="entry name" value="CYP61_CYP710"/>
    <property type="match status" value="1"/>
</dbReference>
<dbReference type="OrthoDB" id="1372046at2759"/>
<dbReference type="GO" id="GO:0000249">
    <property type="term" value="F:C-22 sterol desaturase (NADPH) activity"/>
    <property type="evidence" value="ECO:0007669"/>
    <property type="project" value="UniProtKB-EC"/>
</dbReference>
<comment type="similarity">
    <text evidence="2 8">Belongs to the cytochrome P450 family.</text>
</comment>
<dbReference type="AlphaFoldDB" id="A0A8H7PRP0"/>
<name>A0A8H7PRP0_MORIS</name>
<comment type="caution">
    <text evidence="9">The sequence shown here is derived from an EMBL/GenBank/DDBJ whole genome shotgun (WGS) entry which is preliminary data.</text>
</comment>
<evidence type="ECO:0000256" key="2">
    <source>
        <dbReference type="ARBA" id="ARBA00010617"/>
    </source>
</evidence>
<dbReference type="InterPro" id="IPR001128">
    <property type="entry name" value="Cyt_P450"/>
</dbReference>
<gene>
    <name evidence="9" type="ORF">INT43_003244</name>
</gene>
<keyword evidence="7 8" id="KW-0349">Heme</keyword>
<evidence type="ECO:0000313" key="9">
    <source>
        <dbReference type="EMBL" id="KAG2177991.1"/>
    </source>
</evidence>
<comment type="cofactor">
    <cofactor evidence="1 7">
        <name>heme</name>
        <dbReference type="ChEBI" id="CHEBI:30413"/>
    </cofactor>
</comment>
<keyword evidence="5 7" id="KW-0408">Iron</keyword>
<dbReference type="GO" id="GO:0016125">
    <property type="term" value="P:sterol metabolic process"/>
    <property type="evidence" value="ECO:0007669"/>
    <property type="project" value="TreeGrafter"/>
</dbReference>
<dbReference type="Gene3D" id="1.10.630.10">
    <property type="entry name" value="Cytochrome P450"/>
    <property type="match status" value="1"/>
</dbReference>
<evidence type="ECO:0000256" key="3">
    <source>
        <dbReference type="ARBA" id="ARBA00022723"/>
    </source>
</evidence>
<dbReference type="GO" id="GO:0020037">
    <property type="term" value="F:heme binding"/>
    <property type="evidence" value="ECO:0007669"/>
    <property type="project" value="InterPro"/>
</dbReference>
<evidence type="ECO:0000256" key="4">
    <source>
        <dbReference type="ARBA" id="ARBA00023002"/>
    </source>
</evidence>
<keyword evidence="10" id="KW-1185">Reference proteome</keyword>
<dbReference type="GO" id="GO:0005506">
    <property type="term" value="F:iron ion binding"/>
    <property type="evidence" value="ECO:0007669"/>
    <property type="project" value="InterPro"/>
</dbReference>
<dbReference type="InterPro" id="IPR036396">
    <property type="entry name" value="Cyt_P450_sf"/>
</dbReference>
<evidence type="ECO:0000256" key="5">
    <source>
        <dbReference type="ARBA" id="ARBA00023004"/>
    </source>
</evidence>
<evidence type="ECO:0000313" key="10">
    <source>
        <dbReference type="Proteomes" id="UP000654370"/>
    </source>
</evidence>
<reference evidence="9" key="1">
    <citation type="submission" date="2020-12" db="EMBL/GenBank/DDBJ databases">
        <title>Metabolic potential, ecology and presence of endohyphal bacteria is reflected in genomic diversity of Mucoromycotina.</title>
        <authorList>
            <person name="Muszewska A."/>
            <person name="Okrasinska A."/>
            <person name="Steczkiewicz K."/>
            <person name="Drgas O."/>
            <person name="Orlowska M."/>
            <person name="Perlinska-Lenart U."/>
            <person name="Aleksandrzak-Piekarczyk T."/>
            <person name="Szatraj K."/>
            <person name="Zielenkiewicz U."/>
            <person name="Pilsyk S."/>
            <person name="Malc E."/>
            <person name="Mieczkowski P."/>
            <person name="Kruszewska J.S."/>
            <person name="Biernat P."/>
            <person name="Pawlowska J."/>
        </authorList>
    </citation>
    <scope>NUCLEOTIDE SEQUENCE</scope>
    <source>
        <strain evidence="9">WA0000067209</strain>
    </source>
</reference>
<dbReference type="PANTHER" id="PTHR24286">
    <property type="entry name" value="CYTOCHROME P450 26"/>
    <property type="match status" value="1"/>
</dbReference>
<dbReference type="PRINTS" id="PR00465">
    <property type="entry name" value="EP450IV"/>
</dbReference>
<dbReference type="Pfam" id="PF00067">
    <property type="entry name" value="p450"/>
    <property type="match status" value="1"/>
</dbReference>
<evidence type="ECO:0000256" key="8">
    <source>
        <dbReference type="RuleBase" id="RU000461"/>
    </source>
</evidence>
<feature type="binding site" description="axial binding residue" evidence="7">
    <location>
        <position position="448"/>
    </location>
    <ligand>
        <name>heme</name>
        <dbReference type="ChEBI" id="CHEBI:30413"/>
    </ligand>
    <ligandPart>
        <name>Fe</name>
        <dbReference type="ChEBI" id="CHEBI:18248"/>
    </ligandPart>
</feature>
<dbReference type="GO" id="GO:0004497">
    <property type="term" value="F:monooxygenase activity"/>
    <property type="evidence" value="ECO:0007669"/>
    <property type="project" value="UniProtKB-KW"/>
</dbReference>
<evidence type="ECO:0000256" key="1">
    <source>
        <dbReference type="ARBA" id="ARBA00001971"/>
    </source>
</evidence>
<proteinExistence type="inferred from homology"/>
<evidence type="ECO:0000256" key="7">
    <source>
        <dbReference type="PIRSR" id="PIRSR602403-1"/>
    </source>
</evidence>
<keyword evidence="3 7" id="KW-0479">Metal-binding</keyword>
<evidence type="ECO:0000256" key="6">
    <source>
        <dbReference type="ARBA" id="ARBA00039038"/>
    </source>
</evidence>
<feature type="non-terminal residue" evidence="9">
    <location>
        <position position="1"/>
    </location>
</feature>